<feature type="region of interest" description="Disordered" evidence="1">
    <location>
        <begin position="1"/>
        <end position="33"/>
    </location>
</feature>
<feature type="compositionally biased region" description="Low complexity" evidence="1">
    <location>
        <begin position="24"/>
        <end position="33"/>
    </location>
</feature>
<dbReference type="GeneID" id="130461321"/>
<dbReference type="PANTHER" id="PTHR33673">
    <property type="entry name" value="SUPPRESSOR SRP40-LIKE PROTEIN"/>
    <property type="match status" value="1"/>
</dbReference>
<evidence type="ECO:0000256" key="1">
    <source>
        <dbReference type="SAM" id="MobiDB-lite"/>
    </source>
</evidence>
<dbReference type="PANTHER" id="PTHR33673:SF38">
    <property type="entry name" value="CHROMODOMAIN-HELICASE-DNA-BINDING PROTEIN 7-LIKE"/>
    <property type="match status" value="1"/>
</dbReference>
<feature type="region of interest" description="Disordered" evidence="1">
    <location>
        <begin position="178"/>
        <end position="214"/>
    </location>
</feature>
<proteinExistence type="predicted"/>
<feature type="compositionally biased region" description="Acidic residues" evidence="1">
    <location>
        <begin position="1"/>
        <end position="11"/>
    </location>
</feature>
<organism evidence="2 3">
    <name type="scientific">Spinacia oleracea</name>
    <name type="common">Spinach</name>
    <dbReference type="NCBI Taxonomy" id="3562"/>
    <lineage>
        <taxon>Eukaryota</taxon>
        <taxon>Viridiplantae</taxon>
        <taxon>Streptophyta</taxon>
        <taxon>Embryophyta</taxon>
        <taxon>Tracheophyta</taxon>
        <taxon>Spermatophyta</taxon>
        <taxon>Magnoliopsida</taxon>
        <taxon>eudicotyledons</taxon>
        <taxon>Gunneridae</taxon>
        <taxon>Pentapetalae</taxon>
        <taxon>Caryophyllales</taxon>
        <taxon>Chenopodiaceae</taxon>
        <taxon>Chenopodioideae</taxon>
        <taxon>Anserineae</taxon>
        <taxon>Spinacia</taxon>
    </lineage>
</organism>
<keyword evidence="2" id="KW-1185">Reference proteome</keyword>
<dbReference type="RefSeq" id="XP_056685348.1">
    <property type="nucleotide sequence ID" value="XM_056829370.1"/>
</dbReference>
<evidence type="ECO:0000313" key="3">
    <source>
        <dbReference type="RefSeq" id="XP_056685348.1"/>
    </source>
</evidence>
<accession>A0ABM3QPT2</accession>
<feature type="region of interest" description="Disordered" evidence="1">
    <location>
        <begin position="60"/>
        <end position="92"/>
    </location>
</feature>
<feature type="compositionally biased region" description="Acidic residues" evidence="1">
    <location>
        <begin position="73"/>
        <end position="91"/>
    </location>
</feature>
<protein>
    <submittedName>
        <fullName evidence="3">Uncharacterized protein</fullName>
    </submittedName>
</protein>
<feature type="compositionally biased region" description="Polar residues" evidence="1">
    <location>
        <begin position="200"/>
        <end position="212"/>
    </location>
</feature>
<sequence>MEAQNESENEDGYVRHRHSNTEGVISSSSVSSASDIKSALTDFSFDDMYQIDKSNKSSFAIDNEQCDAPQTLPDDDGDPLQTVPDDDDDDASVCCQSPPVQVMERPAAAAAETSAYRIPSYVFATTKTSHPEWSTTSNESLFSIHTGNMSFTRDQFSWLLKSGELGIYGGPADIRKSGELPPPSPVHVRKSEEQQRGAVNIQTQERIPSSSRKTGEEIIAAHFKTLSTTSRTSYDKETDSQGT</sequence>
<name>A0ABM3QPT2_SPIOL</name>
<reference evidence="2" key="1">
    <citation type="journal article" date="2021" name="Nat. Commun.">
        <title>Genomic analyses provide insights into spinach domestication and the genetic basis of agronomic traits.</title>
        <authorList>
            <person name="Cai X."/>
            <person name="Sun X."/>
            <person name="Xu C."/>
            <person name="Sun H."/>
            <person name="Wang X."/>
            <person name="Ge C."/>
            <person name="Zhang Z."/>
            <person name="Wang Q."/>
            <person name="Fei Z."/>
            <person name="Jiao C."/>
            <person name="Wang Q."/>
        </authorList>
    </citation>
    <scope>NUCLEOTIDE SEQUENCE [LARGE SCALE GENOMIC DNA]</scope>
    <source>
        <strain evidence="2">cv. Varoflay</strain>
    </source>
</reference>
<evidence type="ECO:0000313" key="2">
    <source>
        <dbReference type="Proteomes" id="UP000813463"/>
    </source>
</evidence>
<feature type="non-terminal residue" evidence="3">
    <location>
        <position position="243"/>
    </location>
</feature>
<dbReference type="Proteomes" id="UP000813463">
    <property type="component" value="Chromosome 5"/>
</dbReference>
<gene>
    <name evidence="3" type="primary">LOC130461321</name>
</gene>
<reference evidence="3" key="2">
    <citation type="submission" date="2025-08" db="UniProtKB">
        <authorList>
            <consortium name="RefSeq"/>
        </authorList>
    </citation>
    <scope>IDENTIFICATION</scope>
    <source>
        <tissue evidence="3">Leaf</tissue>
    </source>
</reference>